<dbReference type="Proteomes" id="UP000295689">
    <property type="component" value="Unassembled WGS sequence"/>
</dbReference>
<gene>
    <name evidence="1" type="ORF">EV146_11662</name>
</gene>
<dbReference type="RefSeq" id="WP_132011284.1">
    <property type="nucleotide sequence ID" value="NZ_JABUHM010000017.1"/>
</dbReference>
<evidence type="ECO:0000313" key="2">
    <source>
        <dbReference type="Proteomes" id="UP000295689"/>
    </source>
</evidence>
<accession>A0A4R2B012</accession>
<dbReference type="AlphaFoldDB" id="A0A4R2B012"/>
<protein>
    <submittedName>
        <fullName evidence="1">Uncharacterized protein</fullName>
    </submittedName>
</protein>
<proteinExistence type="predicted"/>
<organism evidence="1 2">
    <name type="scientific">Mesobacillus foraminis</name>
    <dbReference type="NCBI Taxonomy" id="279826"/>
    <lineage>
        <taxon>Bacteria</taxon>
        <taxon>Bacillati</taxon>
        <taxon>Bacillota</taxon>
        <taxon>Bacilli</taxon>
        <taxon>Bacillales</taxon>
        <taxon>Bacillaceae</taxon>
        <taxon>Mesobacillus</taxon>
    </lineage>
</organism>
<evidence type="ECO:0000313" key="1">
    <source>
        <dbReference type="EMBL" id="TCN19757.1"/>
    </source>
</evidence>
<keyword evidence="2" id="KW-1185">Reference proteome</keyword>
<reference evidence="1 2" key="1">
    <citation type="journal article" date="2015" name="Stand. Genomic Sci.">
        <title>Genomic Encyclopedia of Bacterial and Archaeal Type Strains, Phase III: the genomes of soil and plant-associated and newly described type strains.</title>
        <authorList>
            <person name="Whitman W.B."/>
            <person name="Woyke T."/>
            <person name="Klenk H.P."/>
            <person name="Zhou Y."/>
            <person name="Lilburn T.G."/>
            <person name="Beck B.J."/>
            <person name="De Vos P."/>
            <person name="Vandamme P."/>
            <person name="Eisen J.A."/>
            <person name="Garrity G."/>
            <person name="Hugenholtz P."/>
            <person name="Kyrpides N.C."/>
        </authorList>
    </citation>
    <scope>NUCLEOTIDE SEQUENCE [LARGE SCALE GENOMIC DNA]</scope>
    <source>
        <strain evidence="1 2">CV53</strain>
    </source>
</reference>
<sequence length="103" mass="11684">MKRGKKAFLWAIGLLVLTGIIYSAYPKPIYSDITSSFKVSSKGSAGGYWVSGYDPEKLERESIKIKVADEKLWNELQEGETYFLTYIIKGEKVELQEVVKAQE</sequence>
<dbReference type="EMBL" id="SLVV01000016">
    <property type="protein sequence ID" value="TCN19757.1"/>
    <property type="molecule type" value="Genomic_DNA"/>
</dbReference>
<comment type="caution">
    <text evidence="1">The sequence shown here is derived from an EMBL/GenBank/DDBJ whole genome shotgun (WGS) entry which is preliminary data.</text>
</comment>
<name>A0A4R2B012_9BACI</name>